<dbReference type="RefSeq" id="WP_095525147.1">
    <property type="nucleotide sequence ID" value="NZ_MDUX01000042.1"/>
</dbReference>
<dbReference type="NCBIfam" id="TIGR00255">
    <property type="entry name" value="YicC/YloC family endoribonuclease"/>
    <property type="match status" value="1"/>
</dbReference>
<dbReference type="Proteomes" id="UP000623509">
    <property type="component" value="Unassembled WGS sequence"/>
</dbReference>
<organism evidence="9 10">
    <name type="scientific">Candidatus Dactylopiibacterium carminicum</name>
    <dbReference type="NCBI Taxonomy" id="857335"/>
    <lineage>
        <taxon>Bacteria</taxon>
        <taxon>Pseudomonadati</taxon>
        <taxon>Pseudomonadota</taxon>
        <taxon>Betaproteobacteria</taxon>
        <taxon>Rhodocyclales</taxon>
        <taxon>Rhodocyclaceae</taxon>
        <taxon>Candidatus Dactylopiibacterium</taxon>
    </lineage>
</organism>
<dbReference type="GO" id="GO:0016787">
    <property type="term" value="F:hydrolase activity"/>
    <property type="evidence" value="ECO:0007669"/>
    <property type="project" value="UniProtKB-KW"/>
</dbReference>
<keyword evidence="11" id="KW-1185">Reference proteome</keyword>
<evidence type="ECO:0000313" key="10">
    <source>
        <dbReference type="Proteomes" id="UP000216107"/>
    </source>
</evidence>
<evidence type="ECO:0000256" key="4">
    <source>
        <dbReference type="ARBA" id="ARBA00022801"/>
    </source>
</evidence>
<comment type="caution">
    <text evidence="9">The sequence shown here is derived from an EMBL/GenBank/DDBJ whole genome shotgun (WGS) entry which is preliminary data.</text>
</comment>
<reference evidence="8 11" key="1">
    <citation type="submission" date="2016-08" db="EMBL/GenBank/DDBJ databases">
        <title>Candidatus Dactylopiibacterium carminicum genome sequence.</title>
        <authorList>
            <person name="Ramirez-Puebla S.T."/>
            <person name="Ormeno-Orrillo E."/>
            <person name="Vera-Ponce De Leon A."/>
            <person name="Luis L."/>
            <person name="Sanchez-Flores A."/>
            <person name="Monica R."/>
            <person name="Martinez-Romero E."/>
        </authorList>
    </citation>
    <scope>NUCLEOTIDE SEQUENCE [LARGE SCALE GENOMIC DNA]</scope>
    <source>
        <strain evidence="8">END1</strain>
    </source>
</reference>
<dbReference type="EMBL" id="MDUX01000042">
    <property type="protein sequence ID" value="KAF7598628.1"/>
    <property type="molecule type" value="Genomic_DNA"/>
</dbReference>
<dbReference type="InterPro" id="IPR005229">
    <property type="entry name" value="YicC/YloC-like"/>
</dbReference>
<dbReference type="InterPro" id="IPR013527">
    <property type="entry name" value="YicC-like_N"/>
</dbReference>
<feature type="domain" description="Endoribonuclease YicC-like N-terminal" evidence="6">
    <location>
        <begin position="4"/>
        <end position="154"/>
    </location>
</feature>
<dbReference type="PANTHER" id="PTHR30636">
    <property type="entry name" value="UPF0701 PROTEIN YICC"/>
    <property type="match status" value="1"/>
</dbReference>
<comment type="cofactor">
    <cofactor evidence="1">
        <name>a divalent metal cation</name>
        <dbReference type="ChEBI" id="CHEBI:60240"/>
    </cofactor>
</comment>
<evidence type="ECO:0000313" key="8">
    <source>
        <dbReference type="EMBL" id="KAF7598628.1"/>
    </source>
</evidence>
<dbReference type="PANTHER" id="PTHR30636:SF3">
    <property type="entry name" value="UPF0701 PROTEIN YICC"/>
    <property type="match status" value="1"/>
</dbReference>
<feature type="domain" description="Endoribonuclease YicC-like C-terminal" evidence="7">
    <location>
        <begin position="175"/>
        <end position="289"/>
    </location>
</feature>
<accession>A0A272EQN3</accession>
<evidence type="ECO:0000256" key="5">
    <source>
        <dbReference type="ARBA" id="ARBA00035648"/>
    </source>
</evidence>
<dbReference type="AlphaFoldDB" id="A0A272EQN3"/>
<sequence>MVFSMTGYAALSRDVGNASLQIELRSVNSRYLDLAFRVGEDLRFAEPLVREQINASVSRGKIECRMGLQAVAGGSAGDLKLNATLLGRLSEAQAQVHALFPQAAPLSTGEVLRWPGVLADEGVDNERLTSAVQAIAKDALAELRAARAREGEKLVIMLRERIALMRARVAEAEPLVPAAVAEYRERLTLRLREAVASLDEDRIRQEVTLFAQRADVAEEISRLSAHLDEVERILGKGGAVGKRLDFLMQELNREANTLGSKAVSPVLTGISVDLKVYIEQMREQVQNLE</sequence>
<protein>
    <submittedName>
        <fullName evidence="9">YicC family protein</fullName>
    </submittedName>
</protein>
<evidence type="ECO:0000259" key="7">
    <source>
        <dbReference type="Pfam" id="PF08340"/>
    </source>
</evidence>
<dbReference type="InterPro" id="IPR013551">
    <property type="entry name" value="YicC-like_C"/>
</dbReference>
<dbReference type="Pfam" id="PF03755">
    <property type="entry name" value="YicC-like_N"/>
    <property type="match status" value="1"/>
</dbReference>
<proteinExistence type="inferred from homology"/>
<reference evidence="9 10" key="2">
    <citation type="submission" date="2017-07" db="EMBL/GenBank/DDBJ databases">
        <title>Candidatus Dactylopiibacterium carminicum, a nitrogen-fixing symbiont of the cochineal insect Dactylopius coccus and Dactylopius opuntiae (Hemiptera: Coccoidea: Dactylopiidae).</title>
        <authorList>
            <person name="Vera A."/>
        </authorList>
    </citation>
    <scope>NUCLEOTIDE SEQUENCE [LARGE SCALE GENOMIC DNA]</scope>
    <source>
        <strain evidence="9 10">NFDCM</strain>
    </source>
</reference>
<dbReference type="Proteomes" id="UP000216107">
    <property type="component" value="Unassembled WGS sequence"/>
</dbReference>
<dbReference type="Pfam" id="PF08340">
    <property type="entry name" value="YicC-like_C"/>
    <property type="match status" value="1"/>
</dbReference>
<evidence type="ECO:0000256" key="1">
    <source>
        <dbReference type="ARBA" id="ARBA00001968"/>
    </source>
</evidence>
<keyword evidence="4" id="KW-0378">Hydrolase</keyword>
<evidence type="ECO:0000256" key="2">
    <source>
        <dbReference type="ARBA" id="ARBA00022722"/>
    </source>
</evidence>
<evidence type="ECO:0000313" key="9">
    <source>
        <dbReference type="EMBL" id="PAS92394.1"/>
    </source>
</evidence>
<dbReference type="GO" id="GO:0004521">
    <property type="term" value="F:RNA endonuclease activity"/>
    <property type="evidence" value="ECO:0007669"/>
    <property type="project" value="InterPro"/>
</dbReference>
<name>A0A272EQN3_9RHOO</name>
<evidence type="ECO:0000313" key="11">
    <source>
        <dbReference type="Proteomes" id="UP000623509"/>
    </source>
</evidence>
<evidence type="ECO:0000256" key="3">
    <source>
        <dbReference type="ARBA" id="ARBA00022759"/>
    </source>
</evidence>
<evidence type="ECO:0000259" key="6">
    <source>
        <dbReference type="Pfam" id="PF03755"/>
    </source>
</evidence>
<comment type="similarity">
    <text evidence="5">Belongs to the YicC/YloC family.</text>
</comment>
<dbReference type="OrthoDB" id="9771229at2"/>
<dbReference type="EMBL" id="NMRN01000039">
    <property type="protein sequence ID" value="PAS92394.1"/>
    <property type="molecule type" value="Genomic_DNA"/>
</dbReference>
<keyword evidence="2" id="KW-0540">Nuclease</keyword>
<gene>
    <name evidence="8" type="ORF">BGI27_12160</name>
    <name evidence="9" type="ORF">CGU29_11715</name>
</gene>
<keyword evidence="3" id="KW-0255">Endonuclease</keyword>